<keyword evidence="8" id="KW-1185">Reference proteome</keyword>
<proteinExistence type="inferred from homology"/>
<dbReference type="PANTHER" id="PTHR31914:SF2">
    <property type="entry name" value="PROTEIN FAM163A"/>
    <property type="match status" value="1"/>
</dbReference>
<feature type="region of interest" description="Disordered" evidence="6">
    <location>
        <begin position="213"/>
        <end position="241"/>
    </location>
</feature>
<dbReference type="PANTHER" id="PTHR31914">
    <property type="entry name" value="PROTEIN FAM163A"/>
    <property type="match status" value="1"/>
</dbReference>
<dbReference type="Proteomes" id="UP000677803">
    <property type="component" value="Unassembled WGS sequence"/>
</dbReference>
<dbReference type="AlphaFoldDB" id="A0A8S4ALT1"/>
<dbReference type="EMBL" id="CAJRST010002224">
    <property type="protein sequence ID" value="CAG5866626.1"/>
    <property type="molecule type" value="Genomic_DNA"/>
</dbReference>
<comment type="subcellular location">
    <subcellularLocation>
        <location evidence="1">Membrane</location>
        <topology evidence="1">Single-pass membrane protein</topology>
    </subcellularLocation>
</comment>
<keyword evidence="4" id="KW-1133">Transmembrane helix</keyword>
<protein>
    <submittedName>
        <fullName evidence="7">(Atlantic silverside) hypothetical protein</fullName>
    </submittedName>
</protein>
<feature type="compositionally biased region" description="Pro residues" evidence="6">
    <location>
        <begin position="229"/>
        <end position="241"/>
    </location>
</feature>
<accession>A0A8S4ALT1</accession>
<keyword evidence="5" id="KW-0472">Membrane</keyword>
<reference evidence="7" key="1">
    <citation type="submission" date="2021-05" db="EMBL/GenBank/DDBJ databases">
        <authorList>
            <person name="Tigano A."/>
        </authorList>
    </citation>
    <scope>NUCLEOTIDE SEQUENCE</scope>
</reference>
<name>A0A8S4ALT1_9TELE</name>
<organism evidence="7 8">
    <name type="scientific">Menidia menidia</name>
    <name type="common">Atlantic silverside</name>
    <dbReference type="NCBI Taxonomy" id="238744"/>
    <lineage>
        <taxon>Eukaryota</taxon>
        <taxon>Metazoa</taxon>
        <taxon>Chordata</taxon>
        <taxon>Craniata</taxon>
        <taxon>Vertebrata</taxon>
        <taxon>Euteleostomi</taxon>
        <taxon>Actinopterygii</taxon>
        <taxon>Neopterygii</taxon>
        <taxon>Teleostei</taxon>
        <taxon>Neoteleostei</taxon>
        <taxon>Acanthomorphata</taxon>
        <taxon>Ovalentaria</taxon>
        <taxon>Atherinomorphae</taxon>
        <taxon>Atheriniformes</taxon>
        <taxon>Atherinopsidae</taxon>
        <taxon>Menidiinae</taxon>
        <taxon>Menidia</taxon>
    </lineage>
</organism>
<evidence type="ECO:0000256" key="2">
    <source>
        <dbReference type="ARBA" id="ARBA00006760"/>
    </source>
</evidence>
<evidence type="ECO:0000256" key="4">
    <source>
        <dbReference type="ARBA" id="ARBA00022989"/>
    </source>
</evidence>
<gene>
    <name evidence="7" type="ORF">MMEN_LOCUS3340</name>
</gene>
<feature type="compositionally biased region" description="Basic residues" evidence="6">
    <location>
        <begin position="12"/>
        <end position="25"/>
    </location>
</feature>
<dbReference type="GO" id="GO:0016020">
    <property type="term" value="C:membrane"/>
    <property type="evidence" value="ECO:0007669"/>
    <property type="project" value="UniProtKB-SubCell"/>
</dbReference>
<sequence length="241" mass="26168">MPSRHDTQPPRKPLRLIRAPAHHRQGASPPALTDTRLGLCSTAKDAVLQMVTSTGVSVRRDFESDTPQACHGFPSSHSLPSLGFPLSSNGLMGSCWSNVSRNYCHIWRYSRWGDTAYYCCKKNDSEVDVGSVAGADPLSHFPCNTCNALAMDGAAISPVSLDQLETGSHHNHCPTCSPRPLRPGPADNMRNGGERLGFHTYYDNPPVALPLSVNPPSSSPVSYYNPTDIFPPPPRPYSTDV</sequence>
<evidence type="ECO:0000256" key="3">
    <source>
        <dbReference type="ARBA" id="ARBA00022692"/>
    </source>
</evidence>
<evidence type="ECO:0000256" key="5">
    <source>
        <dbReference type="ARBA" id="ARBA00023136"/>
    </source>
</evidence>
<feature type="region of interest" description="Disordered" evidence="6">
    <location>
        <begin position="1"/>
        <end position="33"/>
    </location>
</feature>
<feature type="compositionally biased region" description="Low complexity" evidence="6">
    <location>
        <begin position="213"/>
        <end position="226"/>
    </location>
</feature>
<dbReference type="InterPro" id="IPR040281">
    <property type="entry name" value="FAM163A"/>
</dbReference>
<evidence type="ECO:0000256" key="1">
    <source>
        <dbReference type="ARBA" id="ARBA00004167"/>
    </source>
</evidence>
<comment type="similarity">
    <text evidence="2">Belongs to the FAM163 family.</text>
</comment>
<keyword evidence="3" id="KW-0812">Transmembrane</keyword>
<evidence type="ECO:0000256" key="6">
    <source>
        <dbReference type="SAM" id="MobiDB-lite"/>
    </source>
</evidence>
<dbReference type="OrthoDB" id="9937973at2759"/>
<evidence type="ECO:0000313" key="8">
    <source>
        <dbReference type="Proteomes" id="UP000677803"/>
    </source>
</evidence>
<dbReference type="InterPro" id="IPR029379">
    <property type="entry name" value="FAM163"/>
</dbReference>
<evidence type="ECO:0000313" key="7">
    <source>
        <dbReference type="EMBL" id="CAG5866626.1"/>
    </source>
</evidence>
<feature type="region of interest" description="Disordered" evidence="6">
    <location>
        <begin position="170"/>
        <end position="195"/>
    </location>
</feature>
<dbReference type="Pfam" id="PF15069">
    <property type="entry name" value="FAM163"/>
    <property type="match status" value="1"/>
</dbReference>
<comment type="caution">
    <text evidence="7">The sequence shown here is derived from an EMBL/GenBank/DDBJ whole genome shotgun (WGS) entry which is preliminary data.</text>
</comment>